<dbReference type="Gene3D" id="2.30.40.10">
    <property type="entry name" value="Urease, subunit C, domain 1"/>
    <property type="match status" value="2"/>
</dbReference>
<reference evidence="3" key="1">
    <citation type="submission" date="2016-10" db="EMBL/GenBank/DDBJ databases">
        <authorList>
            <person name="Varghese N."/>
            <person name="Submissions S."/>
        </authorList>
    </citation>
    <scope>NUCLEOTIDE SEQUENCE [LARGE SCALE GENOMIC DNA]</scope>
    <source>
        <strain evidence="3">ATCC 700379</strain>
    </source>
</reference>
<gene>
    <name evidence="2" type="ORF">SAMN02982927_02542</name>
</gene>
<dbReference type="PANTHER" id="PTHR43135:SF3">
    <property type="entry name" value="ALPHA-D-RIBOSE 1-METHYLPHOSPHONATE 5-TRIPHOSPHATE DIPHOSPHATASE"/>
    <property type="match status" value="1"/>
</dbReference>
<dbReference type="OrthoDB" id="9776488at2"/>
<dbReference type="EMBL" id="FOOY01000018">
    <property type="protein sequence ID" value="SFG71429.1"/>
    <property type="molecule type" value="Genomic_DNA"/>
</dbReference>
<dbReference type="NCBIfam" id="NF011987">
    <property type="entry name" value="PRK15446.2-3"/>
    <property type="match status" value="1"/>
</dbReference>
<dbReference type="InterPro" id="IPR012696">
    <property type="entry name" value="PhnM"/>
</dbReference>
<feature type="domain" description="Amidohydrolase-related" evidence="1">
    <location>
        <begin position="115"/>
        <end position="378"/>
    </location>
</feature>
<dbReference type="PIRSF" id="PIRSF038971">
    <property type="entry name" value="PhnM"/>
    <property type="match status" value="1"/>
</dbReference>
<dbReference type="Proteomes" id="UP000198752">
    <property type="component" value="Unassembled WGS sequence"/>
</dbReference>
<dbReference type="AlphaFoldDB" id="A0A1I2U4Q3"/>
<sequence>MKIYHARIVLPDQVIENGYVSIEEDRIAQIEPGEPDTVEDEDLDAGGKWLIPGLIDSHSDAIEVEIEPRPTSRFSIELSFAELEKKLAAEGITTIFHAVSLMKQNTVRKGRENETVYTLIESLNRLAGGPHLIRHKTHLRYEIANIDALAAVSALIQNGKIDQLSLTDHTPGQGQYRDLEVQRRLLVEHRHYSEQEAEQIIDETKKLPKLDPQSIAKLTQLASAYGVPVASHDDDTIEKLEIVRSWQAGISEFPITIEAARYARQLGMLTVMGAPNLVLGKSHSNNLSAHEAVKEGLVDIFCSDYYPASLLHAAFKLHYEFGISASQAFNTVTLNPAKALHLDPLIGSIELGKKADLLVVDVSETSRPQLTHVFVDGSEVCRMHYLTPQPQQTVEGR</sequence>
<dbReference type="STRING" id="269670.SAMN02982927_02542"/>
<evidence type="ECO:0000313" key="2">
    <source>
        <dbReference type="EMBL" id="SFG71429.1"/>
    </source>
</evidence>
<dbReference type="GO" id="GO:0016810">
    <property type="term" value="F:hydrolase activity, acting on carbon-nitrogen (but not peptide) bonds"/>
    <property type="evidence" value="ECO:0007669"/>
    <property type="project" value="InterPro"/>
</dbReference>
<evidence type="ECO:0000313" key="3">
    <source>
        <dbReference type="Proteomes" id="UP000198752"/>
    </source>
</evidence>
<dbReference type="InterPro" id="IPR011059">
    <property type="entry name" value="Metal-dep_hydrolase_composite"/>
</dbReference>
<dbReference type="PANTHER" id="PTHR43135">
    <property type="entry name" value="ALPHA-D-RIBOSE 1-METHYLPHOSPHONATE 5-TRIPHOSPHATE DIPHOSPHATASE"/>
    <property type="match status" value="1"/>
</dbReference>
<evidence type="ECO:0000259" key="1">
    <source>
        <dbReference type="Pfam" id="PF01979"/>
    </source>
</evidence>
<dbReference type="SUPFAM" id="SSF51338">
    <property type="entry name" value="Composite domain of metallo-dependent hydrolases"/>
    <property type="match status" value="1"/>
</dbReference>
<dbReference type="NCBIfam" id="NF011990">
    <property type="entry name" value="PRK15446.2-6"/>
    <property type="match status" value="1"/>
</dbReference>
<dbReference type="Gene3D" id="3.20.20.140">
    <property type="entry name" value="Metal-dependent hydrolases"/>
    <property type="match status" value="2"/>
</dbReference>
<organism evidence="2 3">
    <name type="scientific">Sporolactobacillus nakayamae</name>
    <dbReference type="NCBI Taxonomy" id="269670"/>
    <lineage>
        <taxon>Bacteria</taxon>
        <taxon>Bacillati</taxon>
        <taxon>Bacillota</taxon>
        <taxon>Bacilli</taxon>
        <taxon>Bacillales</taxon>
        <taxon>Sporolactobacillaceae</taxon>
        <taxon>Sporolactobacillus</taxon>
    </lineage>
</organism>
<name>A0A1I2U4Q3_9BACL</name>
<dbReference type="InterPro" id="IPR032466">
    <property type="entry name" value="Metal_Hydrolase"/>
</dbReference>
<dbReference type="RefSeq" id="WP_093673514.1">
    <property type="nucleotide sequence ID" value="NZ_FOOY01000018.1"/>
</dbReference>
<dbReference type="InterPro" id="IPR006680">
    <property type="entry name" value="Amidohydro-rel"/>
</dbReference>
<dbReference type="SUPFAM" id="SSF51556">
    <property type="entry name" value="Metallo-dependent hydrolases"/>
    <property type="match status" value="1"/>
</dbReference>
<accession>A0A1I2U4Q3</accession>
<protein>
    <submittedName>
        <fullName evidence="2">Alpha-D-ribose 1-methylphosphonate 5-triphosphate diphosphatase</fullName>
    </submittedName>
</protein>
<dbReference type="InterPro" id="IPR051781">
    <property type="entry name" value="Metallo-dep_Hydrolase"/>
</dbReference>
<dbReference type="Pfam" id="PF01979">
    <property type="entry name" value="Amidohydro_1"/>
    <property type="match status" value="1"/>
</dbReference>
<dbReference type="NCBIfam" id="NF011984">
    <property type="entry name" value="PRK15446.1-5"/>
    <property type="match status" value="1"/>
</dbReference>
<proteinExistence type="predicted"/>
<dbReference type="GO" id="GO:0019700">
    <property type="term" value="P:organic phosphonate catabolic process"/>
    <property type="evidence" value="ECO:0007669"/>
    <property type="project" value="InterPro"/>
</dbReference>
<keyword evidence="3" id="KW-1185">Reference proteome</keyword>